<protein>
    <submittedName>
        <fullName evidence="7">VIgL family C1q-related protein 7</fullName>
    </submittedName>
</protein>
<reference evidence="7" key="1">
    <citation type="journal article" date="2019" name="Dev. Comp. Immunol.">
        <title>Derivatives of the lectin complement pathway in Lophotrochozoa.</title>
        <authorList>
            <person name="Gorbushin A.M."/>
        </authorList>
    </citation>
    <scope>NUCLEOTIDE SEQUENCE</scope>
    <source>
        <tissue evidence="7">Kidney</tissue>
    </source>
</reference>
<proteinExistence type="evidence at transcript level"/>
<dbReference type="AlphaFoldDB" id="A0A411DEN5"/>
<dbReference type="InterPro" id="IPR036179">
    <property type="entry name" value="Ig-like_dom_sf"/>
</dbReference>
<dbReference type="InterPro" id="IPR050822">
    <property type="entry name" value="Cerebellin_Synaptic_Org"/>
</dbReference>
<dbReference type="SUPFAM" id="SSF48726">
    <property type="entry name" value="Immunoglobulin"/>
    <property type="match status" value="1"/>
</dbReference>
<dbReference type="GO" id="GO:0005576">
    <property type="term" value="C:extracellular region"/>
    <property type="evidence" value="ECO:0007669"/>
    <property type="project" value="UniProtKB-SubCell"/>
</dbReference>
<dbReference type="InterPro" id="IPR001073">
    <property type="entry name" value="C1q_dom"/>
</dbReference>
<organism evidence="7">
    <name type="scientific">Littorina littorea</name>
    <name type="common">Common periwinkle</name>
    <dbReference type="NCBI Taxonomy" id="31216"/>
    <lineage>
        <taxon>Eukaryota</taxon>
        <taxon>Metazoa</taxon>
        <taxon>Spiralia</taxon>
        <taxon>Lophotrochozoa</taxon>
        <taxon>Mollusca</taxon>
        <taxon>Gastropoda</taxon>
        <taxon>Caenogastropoda</taxon>
        <taxon>Littorinimorpha</taxon>
        <taxon>Littorinoidea</taxon>
        <taxon>Littorinidae</taxon>
        <taxon>Littorina</taxon>
    </lineage>
</organism>
<dbReference type="PROSITE" id="PS50871">
    <property type="entry name" value="C1Q"/>
    <property type="match status" value="1"/>
</dbReference>
<sequence length="458" mass="51235">MLKSPLVTVLFVEAVLLGVVSCFEWTFQPDTMVYSCTGKQVTLPWEFKTDDEESVLQISWIFGDVFDSVLVATVSFDTFVPTEAYLQRVHHVTNGGLYLRDVTMKDSGNYTVEVNTEKHGTLSTSRHSVFLQVGDGLMTQGNELKVKQDPRALWDDSTAQWVIRLICGTFTFMGQPNIHVIWTTPEGETRSSTYYEDNNFYLTLLSPVEGGNYTCLIPIHLLPDICANTSSHGNETVSATVGVDDLRVRLSLIEAEQKTLGDRLRESEETCASETIRLKEANTDLLKLLNETRIMHDQEQETVYAEIQTLRNVTQNQQVLLDNQKKQVAFTVRFDSVNGATMNVGRSGTIMFDFEVTNRGNYFNMSTGIFTAPVAGTYFFVLGAMIPKGQPYAEMGIHVSGKGVLALTHGGQNYIRDQTHAALHLNEGDQVKAKHCWGGTVIEKYFWTTFSGVLLQPD</sequence>
<dbReference type="PANTHER" id="PTHR22923">
    <property type="entry name" value="CEREBELLIN-RELATED"/>
    <property type="match status" value="1"/>
</dbReference>
<evidence type="ECO:0000259" key="5">
    <source>
        <dbReference type="PROSITE" id="PS50835"/>
    </source>
</evidence>
<comment type="subcellular location">
    <subcellularLocation>
        <location evidence="1">Secreted</location>
    </subcellularLocation>
</comment>
<evidence type="ECO:0000256" key="3">
    <source>
        <dbReference type="ARBA" id="ARBA00022729"/>
    </source>
</evidence>
<feature type="domain" description="Ig-like" evidence="5">
    <location>
        <begin position="163"/>
        <end position="238"/>
    </location>
</feature>
<keyword evidence="2" id="KW-0964">Secreted</keyword>
<name>A0A411DEN5_LITLI</name>
<dbReference type="Pfam" id="PF00386">
    <property type="entry name" value="C1q"/>
    <property type="match status" value="1"/>
</dbReference>
<feature type="domain" description="C1q" evidence="6">
    <location>
        <begin position="323"/>
        <end position="458"/>
    </location>
</feature>
<keyword evidence="3 4" id="KW-0732">Signal</keyword>
<evidence type="ECO:0000256" key="4">
    <source>
        <dbReference type="SAM" id="SignalP"/>
    </source>
</evidence>
<evidence type="ECO:0000313" key="7">
    <source>
        <dbReference type="EMBL" id="QBA18389.1"/>
    </source>
</evidence>
<dbReference type="SMART" id="SM00110">
    <property type="entry name" value="C1Q"/>
    <property type="match status" value="1"/>
</dbReference>
<dbReference type="InterPro" id="IPR008983">
    <property type="entry name" value="Tumour_necrosis_fac-like_dom"/>
</dbReference>
<evidence type="ECO:0000256" key="2">
    <source>
        <dbReference type="ARBA" id="ARBA00022525"/>
    </source>
</evidence>
<feature type="signal peptide" evidence="4">
    <location>
        <begin position="1"/>
        <end position="22"/>
    </location>
</feature>
<evidence type="ECO:0000259" key="6">
    <source>
        <dbReference type="PROSITE" id="PS50871"/>
    </source>
</evidence>
<dbReference type="InterPro" id="IPR007110">
    <property type="entry name" value="Ig-like_dom"/>
</dbReference>
<evidence type="ECO:0000256" key="1">
    <source>
        <dbReference type="ARBA" id="ARBA00004613"/>
    </source>
</evidence>
<dbReference type="PROSITE" id="PS50835">
    <property type="entry name" value="IG_LIKE"/>
    <property type="match status" value="1"/>
</dbReference>
<dbReference type="PANTHER" id="PTHR22923:SF116">
    <property type="entry name" value="C1Q DOMAIN-CONTAINING PROTEIN"/>
    <property type="match status" value="1"/>
</dbReference>
<dbReference type="Gene3D" id="2.60.40.10">
    <property type="entry name" value="Immunoglobulins"/>
    <property type="match status" value="1"/>
</dbReference>
<dbReference type="InterPro" id="IPR013783">
    <property type="entry name" value="Ig-like_fold"/>
</dbReference>
<feature type="chain" id="PRO_5019244095" evidence="4">
    <location>
        <begin position="23"/>
        <end position="458"/>
    </location>
</feature>
<dbReference type="SUPFAM" id="SSF49842">
    <property type="entry name" value="TNF-like"/>
    <property type="match status" value="1"/>
</dbReference>
<dbReference type="Gene3D" id="2.60.120.40">
    <property type="match status" value="1"/>
</dbReference>
<accession>A0A411DEN5</accession>
<dbReference type="EMBL" id="MK153095">
    <property type="protein sequence ID" value="QBA18389.1"/>
    <property type="molecule type" value="mRNA"/>
</dbReference>
<gene>
    <name evidence="7" type="primary">QREP-7</name>
</gene>